<proteinExistence type="predicted"/>
<keyword evidence="3" id="KW-1185">Reference proteome</keyword>
<name>A0A494W3S3_9SPHN</name>
<evidence type="ECO:0000256" key="1">
    <source>
        <dbReference type="SAM" id="Phobius"/>
    </source>
</evidence>
<feature type="transmembrane region" description="Helical" evidence="1">
    <location>
        <begin position="75"/>
        <end position="92"/>
    </location>
</feature>
<reference evidence="2 3" key="1">
    <citation type="submission" date="2018-05" db="EMBL/GenBank/DDBJ databases">
        <title>Complete Genome Sequence of the Nonylphenol-Degrading Bacterium Sphingobium amiense DSM 16289T.</title>
        <authorList>
            <person name="Ootsuka M."/>
            <person name="Nishizawa T."/>
            <person name="Ohta H."/>
        </authorList>
    </citation>
    <scope>NUCLEOTIDE SEQUENCE [LARGE SCALE GENOMIC DNA]</scope>
    <source>
        <strain evidence="2 3">DSM 16289</strain>
    </source>
</reference>
<evidence type="ECO:0008006" key="4">
    <source>
        <dbReference type="Google" id="ProtNLM"/>
    </source>
</evidence>
<evidence type="ECO:0000313" key="3">
    <source>
        <dbReference type="Proteomes" id="UP000279959"/>
    </source>
</evidence>
<keyword evidence="1" id="KW-0472">Membrane</keyword>
<keyword evidence="1" id="KW-1133">Transmembrane helix</keyword>
<gene>
    <name evidence="2" type="ORF">SAMIE_1014870</name>
</gene>
<dbReference type="Proteomes" id="UP000279959">
    <property type="component" value="Chromosome"/>
</dbReference>
<organism evidence="2 3">
    <name type="scientific">Sphingobium amiense</name>
    <dbReference type="NCBI Taxonomy" id="135719"/>
    <lineage>
        <taxon>Bacteria</taxon>
        <taxon>Pseudomonadati</taxon>
        <taxon>Pseudomonadota</taxon>
        <taxon>Alphaproteobacteria</taxon>
        <taxon>Sphingomonadales</taxon>
        <taxon>Sphingomonadaceae</taxon>
        <taxon>Sphingobium</taxon>
    </lineage>
</organism>
<dbReference type="RefSeq" id="WP_066697454.1">
    <property type="nucleotide sequence ID" value="NZ_AP018664.1"/>
</dbReference>
<dbReference type="KEGG" id="sami:SAMIE_1014870"/>
<protein>
    <recommendedName>
        <fullName evidence="4">DUF883 domain-containing protein</fullName>
    </recommendedName>
</protein>
<dbReference type="EMBL" id="AP018664">
    <property type="protein sequence ID" value="BBD97986.1"/>
    <property type="molecule type" value="Genomic_DNA"/>
</dbReference>
<evidence type="ECO:0000313" key="2">
    <source>
        <dbReference type="EMBL" id="BBD97986.1"/>
    </source>
</evidence>
<keyword evidence="1" id="KW-0812">Transmembrane</keyword>
<accession>A0A494W3S3</accession>
<sequence>MADIRAQVTRVREAANDAAATTAERIRDGAGKARDGASDLIATGRDRASEAYGDARDRTQRVATRANEIVQEHPIAAVAGAVAVGAVVAWMFPKSRRAMKALPGLASTAGARILEAAVAARTVAADQAETVKHGAAKVLDRAGDTAGDLVATAKDAAAVARDRAAAAKDSVAASDLSTKASRLADDVASAVVAKVEALADTIKARLPKQ</sequence>
<dbReference type="AlphaFoldDB" id="A0A494W3S3"/>